<gene>
    <name evidence="2" type="ORF">GCM10022212_01270</name>
</gene>
<keyword evidence="1" id="KW-0812">Transmembrane</keyword>
<keyword evidence="1" id="KW-0472">Membrane</keyword>
<evidence type="ECO:0000256" key="1">
    <source>
        <dbReference type="SAM" id="Phobius"/>
    </source>
</evidence>
<name>A0ABP7SH92_9BURK</name>
<evidence type="ECO:0000313" key="2">
    <source>
        <dbReference type="EMBL" id="GAA4011742.1"/>
    </source>
</evidence>
<feature type="transmembrane region" description="Helical" evidence="1">
    <location>
        <begin position="34"/>
        <end position="52"/>
    </location>
</feature>
<keyword evidence="1" id="KW-1133">Transmembrane helix</keyword>
<dbReference type="EMBL" id="BAAAZE010000001">
    <property type="protein sequence ID" value="GAA4011742.1"/>
    <property type="molecule type" value="Genomic_DNA"/>
</dbReference>
<feature type="transmembrane region" description="Helical" evidence="1">
    <location>
        <begin position="123"/>
        <end position="143"/>
    </location>
</feature>
<comment type="caution">
    <text evidence="2">The sequence shown here is derived from an EMBL/GenBank/DDBJ whole genome shotgun (WGS) entry which is preliminary data.</text>
</comment>
<feature type="transmembrane region" description="Helical" evidence="1">
    <location>
        <begin position="90"/>
        <end position="111"/>
    </location>
</feature>
<sequence>MRAILFAISITVTAIALSFAPLRFLIEQSMVWHMAVQMPLLVLAGWLVMRAMSRWRTLHWLAPWNRYGLTGFITALVILAYWMLPLAIDRAVVLPSADLLKLLTLFLAGLLLQHSFACSPAALQLFFVGYLVSMMTWLGSYFVTTDLRLCNAYSLATQVRTGWGIAAIGIGLGALWVGYAVRQIRTIN</sequence>
<dbReference type="Proteomes" id="UP001501353">
    <property type="component" value="Unassembled WGS sequence"/>
</dbReference>
<accession>A0ABP7SH92</accession>
<feature type="transmembrane region" description="Helical" evidence="1">
    <location>
        <begin position="64"/>
        <end position="84"/>
    </location>
</feature>
<proteinExistence type="predicted"/>
<protein>
    <submittedName>
        <fullName evidence="2">Uncharacterized protein</fullName>
    </submittedName>
</protein>
<reference evidence="3" key="1">
    <citation type="journal article" date="2019" name="Int. J. Syst. Evol. Microbiol.">
        <title>The Global Catalogue of Microorganisms (GCM) 10K type strain sequencing project: providing services to taxonomists for standard genome sequencing and annotation.</title>
        <authorList>
            <consortium name="The Broad Institute Genomics Platform"/>
            <consortium name="The Broad Institute Genome Sequencing Center for Infectious Disease"/>
            <person name="Wu L."/>
            <person name="Ma J."/>
        </authorList>
    </citation>
    <scope>NUCLEOTIDE SEQUENCE [LARGE SCALE GENOMIC DNA]</scope>
    <source>
        <strain evidence="3">JCM 16673</strain>
    </source>
</reference>
<evidence type="ECO:0000313" key="3">
    <source>
        <dbReference type="Proteomes" id="UP001501353"/>
    </source>
</evidence>
<feature type="transmembrane region" description="Helical" evidence="1">
    <location>
        <begin position="163"/>
        <end position="181"/>
    </location>
</feature>
<keyword evidence="3" id="KW-1185">Reference proteome</keyword>
<organism evidence="2 3">
    <name type="scientific">Actimicrobium antarcticum</name>
    <dbReference type="NCBI Taxonomy" id="1051899"/>
    <lineage>
        <taxon>Bacteria</taxon>
        <taxon>Pseudomonadati</taxon>
        <taxon>Pseudomonadota</taxon>
        <taxon>Betaproteobacteria</taxon>
        <taxon>Burkholderiales</taxon>
        <taxon>Oxalobacteraceae</taxon>
        <taxon>Actimicrobium</taxon>
    </lineage>
</organism>
<dbReference type="RefSeq" id="WP_344761248.1">
    <property type="nucleotide sequence ID" value="NZ_BAAAZE010000001.1"/>
</dbReference>